<proteinExistence type="predicted"/>
<sequence length="430" mass="50166">MIKKLGYVIITAILSGLLESIIIGYSGYIIFTLILFFIVSSDIIFFNYSSARYMSNIDIRREVNTRIFRKNKTFEINIVFKNNNNNDVSFYFFDEALDILNISENHSGIIKIRKKSTVTKKYEITPRYIGKYSLGDITIIMRDIFDLAYSERKYCNTMEIKIYPSANDIRSQRTEMLSSFIYTYGIHYSKKAGQGYDLYGIRPYTENDDFRYIAWTRYDESNDILMVKEMEEEREITVIFLLDYSNSMNFGGDDKIYDKTVTNIINAAYYMVKNRDNVGFFIYSSEHNYFIKPDKSGNSIKDFETKIASILPGGDFDFESAIKILNKRTGKKPLIFVMTASDINIKKPEYAFNVIMFIIDHTSFYNYNPSEPLQDLLMRGLYSSQISRLRLVRGSIIRMGYRADVVQDKTMLPKIMEEYNYARSINLGAV</sequence>
<dbReference type="Pfam" id="PF01882">
    <property type="entry name" value="DUF58"/>
    <property type="match status" value="1"/>
</dbReference>
<evidence type="ECO:0000259" key="2">
    <source>
        <dbReference type="Pfam" id="PF01882"/>
    </source>
</evidence>
<reference evidence="3 4" key="1">
    <citation type="submission" date="2015-09" db="EMBL/GenBank/DDBJ databases">
        <title>Heavy metals and arsenic resistance mechanisms in polyextremophilic archaea of the family Ferroplasmaceae.</title>
        <authorList>
            <person name="Bulaev A.G."/>
            <person name="Kanygina A.V."/>
        </authorList>
    </citation>
    <scope>NUCLEOTIDE SEQUENCE [LARGE SCALE GENOMIC DNA]</scope>
    <source>
        <strain evidence="3 4">BH2</strain>
    </source>
</reference>
<comment type="caution">
    <text evidence="3">The sequence shown here is derived from an EMBL/GenBank/DDBJ whole genome shotgun (WGS) entry which is preliminary data.</text>
</comment>
<organism evidence="3 4">
    <name type="scientific">Acidiplasma cupricumulans</name>
    <dbReference type="NCBI Taxonomy" id="312540"/>
    <lineage>
        <taxon>Archaea</taxon>
        <taxon>Methanobacteriati</taxon>
        <taxon>Thermoplasmatota</taxon>
        <taxon>Thermoplasmata</taxon>
        <taxon>Thermoplasmatales</taxon>
        <taxon>Ferroplasmaceae</taxon>
        <taxon>Acidiplasma</taxon>
    </lineage>
</organism>
<dbReference type="InterPro" id="IPR036465">
    <property type="entry name" value="vWFA_dom_sf"/>
</dbReference>
<accession>A0A0N8VKK1</accession>
<dbReference type="InParanoid" id="A0A0N8VKK1"/>
<dbReference type="SUPFAM" id="SSF53300">
    <property type="entry name" value="vWA-like"/>
    <property type="match status" value="1"/>
</dbReference>
<name>A0A0N8VKK1_9ARCH</name>
<dbReference type="RefSeq" id="WP_055041133.1">
    <property type="nucleotide sequence ID" value="NZ_LKBH01000280.1"/>
</dbReference>
<evidence type="ECO:0000313" key="4">
    <source>
        <dbReference type="Proteomes" id="UP000050301"/>
    </source>
</evidence>
<dbReference type="Proteomes" id="UP000050301">
    <property type="component" value="Unassembled WGS sequence"/>
</dbReference>
<protein>
    <recommendedName>
        <fullName evidence="2">DUF58 domain-containing protein</fullName>
    </recommendedName>
</protein>
<dbReference type="EMBL" id="LKBH01000280">
    <property type="protein sequence ID" value="KQB33948.1"/>
    <property type="molecule type" value="Genomic_DNA"/>
</dbReference>
<keyword evidence="1" id="KW-0812">Transmembrane</keyword>
<dbReference type="AlphaFoldDB" id="A0A0N8VKK1"/>
<keyword evidence="1" id="KW-1133">Transmembrane helix</keyword>
<gene>
    <name evidence="3" type="ORF">AOG55_00165</name>
</gene>
<dbReference type="PANTHER" id="PTHR33608">
    <property type="entry name" value="BLL2464 PROTEIN"/>
    <property type="match status" value="1"/>
</dbReference>
<keyword evidence="4" id="KW-1185">Reference proteome</keyword>
<evidence type="ECO:0000256" key="1">
    <source>
        <dbReference type="SAM" id="Phobius"/>
    </source>
</evidence>
<feature type="domain" description="DUF58" evidence="2">
    <location>
        <begin position="201"/>
        <end position="339"/>
    </location>
</feature>
<dbReference type="InterPro" id="IPR002881">
    <property type="entry name" value="DUF58"/>
</dbReference>
<feature type="transmembrane region" description="Helical" evidence="1">
    <location>
        <begin position="29"/>
        <end position="48"/>
    </location>
</feature>
<dbReference type="PANTHER" id="PTHR33608:SF6">
    <property type="entry name" value="BLL2464 PROTEIN"/>
    <property type="match status" value="1"/>
</dbReference>
<feature type="transmembrane region" description="Helical" evidence="1">
    <location>
        <begin position="5"/>
        <end position="23"/>
    </location>
</feature>
<evidence type="ECO:0000313" key="3">
    <source>
        <dbReference type="EMBL" id="KQB33948.1"/>
    </source>
</evidence>
<dbReference type="Gene3D" id="3.40.50.410">
    <property type="entry name" value="von Willebrand factor, type A domain"/>
    <property type="match status" value="1"/>
</dbReference>
<keyword evidence="1" id="KW-0472">Membrane</keyword>